<keyword evidence="2" id="KW-1185">Reference proteome</keyword>
<proteinExistence type="predicted"/>
<dbReference type="Proteomes" id="UP000762676">
    <property type="component" value="Unassembled WGS sequence"/>
</dbReference>
<protein>
    <submittedName>
        <fullName evidence="1">Uncharacterized protein</fullName>
    </submittedName>
</protein>
<sequence>MEQQDAFLRLSEFGIQFCKAPAKLSKFKIEMRAEMCNSGNFSTRKTACQRFCMVLAYKVDQVNTEFCKTDMLLAHRNISENLGDMLDISILQKCTNSALSNVFGAANPPVDSMNNKIEAPSDSASFEKMIPDIVNSLTDIFTRSTNLDFRAEVSSLIPTSSRAVMSDHLEKALKRATNKPILNQVQVPPQPSVEIEESFDEWEESQRSMPSTPNFQPLSEELSGQCVNASSSAVFKNLSSQTLKKECTETESSALIYDEDLNIEMLFREDMMMNDCIETGNTPSGNEEHLNMDILFREDIIQAENDLETWKLFARAQENKTDSNFGQDTIFQNAYMNNEPSILSSFQDIGDPLCQLERHPDWDRQEALRNLYGSLDFTEEKSSFNERNGLFDLEFRPQCIEGFDQSLPNEFDFECAGPSVFSNVQDHVRESFEYLSFENSCAENLNLTFLDHSESTEMQKHGSFTRKRSSEFLRSRIGNFVTASDDMPIAQVPYKQLKTQNEVHASAESNLCDRSLTQYEPSNCFSDMHYAGMVTGMTERESLLTLSTVRATTSPEGNCDDDSEWFDEEEIAMWKAEMEN</sequence>
<dbReference type="AlphaFoldDB" id="A0AAV4IFN1"/>
<evidence type="ECO:0000313" key="1">
    <source>
        <dbReference type="EMBL" id="GFS08854.1"/>
    </source>
</evidence>
<gene>
    <name evidence="1" type="ORF">ElyMa_003023100</name>
</gene>
<organism evidence="1 2">
    <name type="scientific">Elysia marginata</name>
    <dbReference type="NCBI Taxonomy" id="1093978"/>
    <lineage>
        <taxon>Eukaryota</taxon>
        <taxon>Metazoa</taxon>
        <taxon>Spiralia</taxon>
        <taxon>Lophotrochozoa</taxon>
        <taxon>Mollusca</taxon>
        <taxon>Gastropoda</taxon>
        <taxon>Heterobranchia</taxon>
        <taxon>Euthyneura</taxon>
        <taxon>Panpulmonata</taxon>
        <taxon>Sacoglossa</taxon>
        <taxon>Placobranchoidea</taxon>
        <taxon>Plakobranchidae</taxon>
        <taxon>Elysia</taxon>
    </lineage>
</organism>
<evidence type="ECO:0000313" key="2">
    <source>
        <dbReference type="Proteomes" id="UP000762676"/>
    </source>
</evidence>
<dbReference type="EMBL" id="BMAT01006249">
    <property type="protein sequence ID" value="GFS08854.1"/>
    <property type="molecule type" value="Genomic_DNA"/>
</dbReference>
<reference evidence="1 2" key="1">
    <citation type="journal article" date="2021" name="Elife">
        <title>Chloroplast acquisition without the gene transfer in kleptoplastic sea slugs, Plakobranchus ocellatus.</title>
        <authorList>
            <person name="Maeda T."/>
            <person name="Takahashi S."/>
            <person name="Yoshida T."/>
            <person name="Shimamura S."/>
            <person name="Takaki Y."/>
            <person name="Nagai Y."/>
            <person name="Toyoda A."/>
            <person name="Suzuki Y."/>
            <person name="Arimoto A."/>
            <person name="Ishii H."/>
            <person name="Satoh N."/>
            <person name="Nishiyama T."/>
            <person name="Hasebe M."/>
            <person name="Maruyama T."/>
            <person name="Minagawa J."/>
            <person name="Obokata J."/>
            <person name="Shigenobu S."/>
        </authorList>
    </citation>
    <scope>NUCLEOTIDE SEQUENCE [LARGE SCALE GENOMIC DNA]</scope>
</reference>
<name>A0AAV4IFN1_9GAST</name>
<accession>A0AAV4IFN1</accession>
<comment type="caution">
    <text evidence="1">The sequence shown here is derived from an EMBL/GenBank/DDBJ whole genome shotgun (WGS) entry which is preliminary data.</text>
</comment>